<sequence length="184" mass="20970">MFDHGKRAVSAFPIATGTYYKVDYSAGVDISRYKNVPVPTSYMAEKSQYDFVGAWCHDEDGGLLHVANHHIAPGKKQWSWGHSEFGQAWDKSLTDNNGPYIELMTGIFADNQPDFTWLDAYEEKRFEQYFLPYHSLGMVQNASRDAVIKLQRSKRGIEWGLYAISPLNGYRLAIREIGKCNAFT</sequence>
<organism evidence="2 3">
    <name type="scientific">Escherichia coli</name>
    <dbReference type="NCBI Taxonomy" id="562"/>
    <lineage>
        <taxon>Bacteria</taxon>
        <taxon>Pseudomonadati</taxon>
        <taxon>Pseudomonadota</taxon>
        <taxon>Gammaproteobacteria</taxon>
        <taxon>Enterobacterales</taxon>
        <taxon>Enterobacteriaceae</taxon>
        <taxon>Escherichia</taxon>
    </lineage>
</organism>
<gene>
    <name evidence="2" type="ORF">NCTC8500_01416</name>
</gene>
<protein>
    <submittedName>
        <fullName evidence="2">TPR repeat-containing protein</fullName>
    </submittedName>
</protein>
<dbReference type="Proteomes" id="UP000254429">
    <property type="component" value="Unassembled WGS sequence"/>
</dbReference>
<reference evidence="2 3" key="1">
    <citation type="submission" date="2018-06" db="EMBL/GenBank/DDBJ databases">
        <authorList>
            <consortium name="Pathogen Informatics"/>
            <person name="Doyle S."/>
        </authorList>
    </citation>
    <scope>NUCLEOTIDE SEQUENCE [LARGE SCALE GENOMIC DNA]</scope>
    <source>
        <strain evidence="2 3">NCTC8500</strain>
    </source>
</reference>
<dbReference type="InterPro" id="IPR033396">
    <property type="entry name" value="DUF5107"/>
</dbReference>
<name>A0A377DNF5_ECOLX</name>
<feature type="domain" description="DUF5107" evidence="1">
    <location>
        <begin position="25"/>
        <end position="114"/>
    </location>
</feature>
<dbReference type="Pfam" id="PF17128">
    <property type="entry name" value="DUF5107"/>
    <property type="match status" value="1"/>
</dbReference>
<dbReference type="AlphaFoldDB" id="A0A377DNF5"/>
<evidence type="ECO:0000313" key="2">
    <source>
        <dbReference type="EMBL" id="STM37668.1"/>
    </source>
</evidence>
<evidence type="ECO:0000313" key="3">
    <source>
        <dbReference type="Proteomes" id="UP000254429"/>
    </source>
</evidence>
<proteinExistence type="predicted"/>
<evidence type="ECO:0000259" key="1">
    <source>
        <dbReference type="Pfam" id="PF17128"/>
    </source>
</evidence>
<accession>A0A377DNF5</accession>
<dbReference type="EMBL" id="UGFG01000001">
    <property type="protein sequence ID" value="STM37668.1"/>
    <property type="molecule type" value="Genomic_DNA"/>
</dbReference>